<dbReference type="FunFam" id="3.40.630.40:FF:000005">
    <property type="entry name" value="N-acetylmuramoyl-L-alanine amidase (AmiA)"/>
    <property type="match status" value="1"/>
</dbReference>
<protein>
    <recommendedName>
        <fullName evidence="2">N-acetylmuramoyl-L-alanine amidase</fullName>
        <ecNumber evidence="2">3.5.1.28</ecNumber>
    </recommendedName>
</protein>
<dbReference type="CDD" id="cd02696">
    <property type="entry name" value="MurNAc-LAA"/>
    <property type="match status" value="1"/>
</dbReference>
<evidence type="ECO:0000313" key="6">
    <source>
        <dbReference type="Proteomes" id="UP000244677"/>
    </source>
</evidence>
<evidence type="ECO:0000256" key="1">
    <source>
        <dbReference type="ARBA" id="ARBA00001561"/>
    </source>
</evidence>
<evidence type="ECO:0000313" key="5">
    <source>
        <dbReference type="EMBL" id="AWG26427.1"/>
    </source>
</evidence>
<evidence type="ECO:0000256" key="2">
    <source>
        <dbReference type="ARBA" id="ARBA00011901"/>
    </source>
</evidence>
<feature type="domain" description="MurNAc-LAA" evidence="4">
    <location>
        <begin position="91"/>
        <end position="249"/>
    </location>
</feature>
<dbReference type="Gene3D" id="3.40.630.40">
    <property type="entry name" value="Zn-dependent exopeptidases"/>
    <property type="match status" value="1"/>
</dbReference>
<dbReference type="RefSeq" id="WP_108737951.1">
    <property type="nucleotide sequence ID" value="NZ_CP020919.1"/>
</dbReference>
<dbReference type="Proteomes" id="UP000244677">
    <property type="component" value="Chromosome"/>
</dbReference>
<dbReference type="OrthoDB" id="9806267at2"/>
<accession>A0A2S1LRN6</accession>
<dbReference type="GO" id="GO:0008745">
    <property type="term" value="F:N-acetylmuramoyl-L-alanine amidase activity"/>
    <property type="evidence" value="ECO:0007669"/>
    <property type="project" value="UniProtKB-EC"/>
</dbReference>
<evidence type="ECO:0000256" key="3">
    <source>
        <dbReference type="ARBA" id="ARBA00022801"/>
    </source>
</evidence>
<sequence>MTLKNKLYTTLTVLATIVSLSVSGQSNTKFKVVLDAGHGGKDFGANYHGFIEKNIALSVVLKVGKLLEKDRNIDVIYTRKTDVFIELTERPNIANKADANFFVSIHCNGEVKKVAYGTETFVMGLTKNASNLEVAKKENSVITLESDYKMKYGGFDPNSPQSMIGLMLLQEEYIDQSITLASNVQANFTDDLERKNRGVKQAPFWVLHKTAMPSILIELGFISYKPEGEYLNSEDGQDKVAKSIADAIIKYKKEYYGNGGVPEVAEKDKPSVKTNTPRETAPISRGETIVEKPVTKKLEKKAEERETPKKAESNGVVFKVQIAASGKKLEPVASNFKGLGNISVEQENKIYKYMYGETGNYDAAKDQLKEAKAKGYDSAFIVAFKNGKKVTIQEALR</sequence>
<organism evidence="5 6">
    <name type="scientific">Flavobacterium kingsejongi</name>
    <dbReference type="NCBI Taxonomy" id="1678728"/>
    <lineage>
        <taxon>Bacteria</taxon>
        <taxon>Pseudomonadati</taxon>
        <taxon>Bacteroidota</taxon>
        <taxon>Flavobacteriia</taxon>
        <taxon>Flavobacteriales</taxon>
        <taxon>Flavobacteriaceae</taxon>
        <taxon>Flavobacterium</taxon>
    </lineage>
</organism>
<evidence type="ECO:0000259" key="4">
    <source>
        <dbReference type="SMART" id="SM00646"/>
    </source>
</evidence>
<dbReference type="KEGG" id="fki:FK004_14925"/>
<keyword evidence="6" id="KW-1185">Reference proteome</keyword>
<proteinExistence type="predicted"/>
<reference evidence="5 6" key="1">
    <citation type="submission" date="2017-04" db="EMBL/GenBank/DDBJ databases">
        <title>Complete genome sequence of Flavobacterium kingsejong AJ004.</title>
        <authorList>
            <person name="Lee P.C."/>
        </authorList>
    </citation>
    <scope>NUCLEOTIDE SEQUENCE [LARGE SCALE GENOMIC DNA]</scope>
    <source>
        <strain evidence="5 6">AJ004</strain>
    </source>
</reference>
<dbReference type="InterPro" id="IPR002508">
    <property type="entry name" value="MurNAc-LAA_cat"/>
</dbReference>
<dbReference type="InterPro" id="IPR050695">
    <property type="entry name" value="N-acetylmuramoyl_amidase_3"/>
</dbReference>
<comment type="catalytic activity">
    <reaction evidence="1">
        <text>Hydrolyzes the link between N-acetylmuramoyl residues and L-amino acid residues in certain cell-wall glycopeptides.</text>
        <dbReference type="EC" id="3.5.1.28"/>
    </reaction>
</comment>
<dbReference type="PANTHER" id="PTHR30404">
    <property type="entry name" value="N-ACETYLMURAMOYL-L-ALANINE AMIDASE"/>
    <property type="match status" value="1"/>
</dbReference>
<keyword evidence="3" id="KW-0378">Hydrolase</keyword>
<gene>
    <name evidence="5" type="ORF">FK004_14925</name>
</gene>
<dbReference type="SUPFAM" id="SSF53187">
    <property type="entry name" value="Zn-dependent exopeptidases"/>
    <property type="match status" value="1"/>
</dbReference>
<dbReference type="Pfam" id="PF01520">
    <property type="entry name" value="Amidase_3"/>
    <property type="match status" value="1"/>
</dbReference>
<dbReference type="PANTHER" id="PTHR30404:SF0">
    <property type="entry name" value="N-ACETYLMURAMOYL-L-ALANINE AMIDASE AMIC"/>
    <property type="match status" value="1"/>
</dbReference>
<dbReference type="SMART" id="SM00646">
    <property type="entry name" value="Ami_3"/>
    <property type="match status" value="1"/>
</dbReference>
<dbReference type="GO" id="GO:0009253">
    <property type="term" value="P:peptidoglycan catabolic process"/>
    <property type="evidence" value="ECO:0007669"/>
    <property type="project" value="InterPro"/>
</dbReference>
<dbReference type="EMBL" id="CP020919">
    <property type="protein sequence ID" value="AWG26427.1"/>
    <property type="molecule type" value="Genomic_DNA"/>
</dbReference>
<name>A0A2S1LRN6_9FLAO</name>
<dbReference type="GO" id="GO:0030288">
    <property type="term" value="C:outer membrane-bounded periplasmic space"/>
    <property type="evidence" value="ECO:0007669"/>
    <property type="project" value="TreeGrafter"/>
</dbReference>
<dbReference type="AlphaFoldDB" id="A0A2S1LRN6"/>
<dbReference type="EC" id="3.5.1.28" evidence="2"/>